<evidence type="ECO:0000259" key="13">
    <source>
        <dbReference type="Pfam" id="PF13579"/>
    </source>
</evidence>
<reference evidence="14 15" key="1">
    <citation type="journal article" date="2014" name="Genome Announc.">
        <title>Genome sequence of the basidiomycetous fungus Pseudozyma aphidis DSM70725, an efficient producer of biosurfactant mannosylerythritol lipids.</title>
        <authorList>
            <person name="Lorenz S."/>
            <person name="Guenther M."/>
            <person name="Grumaz C."/>
            <person name="Rupp S."/>
            <person name="Zibek S."/>
            <person name="Sohn K."/>
        </authorList>
    </citation>
    <scope>NUCLEOTIDE SEQUENCE [LARGE SCALE GENOMIC DNA]</scope>
    <source>
        <strain evidence="15">ATCC 32657 / CBS 517.83 / DSM 70725 / JCM 10318 / NBRC 10182 / NRRL Y-7954 / St-0401</strain>
    </source>
</reference>
<sequence>MLLWVVLVAFCFALIPLVGALALCIYVAAYHSSSTRPASSGCLGRSAAVVVLGDIGRSPRMCLHVESLANEGWKVAIVGYPGSSLPPALRRPSVRQHHLRTPPSWIARLPRTAFIAVAPFKLALQALSLFTELTTQVRPPPEVILVQTPPALPTLLVVKAAAKLVNARAIIDWHNLAYTILALRLGAKSRLVRLAEWLERWSGRKAYAHLFVTHAMRNHLDLEWKLHGHKAVLHDRPPAHFRRATVEETHRLMAKLVPQLQPPLGDEFMLEYSVPVSTPFTRDDGAAGEASVQWRPDRPALVVSSTSWTADEDFGLLLRAARLYEFRARALAESSPTRGSPAHSRSSTGDNTLSPITPSSPAPFSSDGETVRTSKERRRPSLGALRSATLPHEPASTLPKLVIIVTGKGELRARYLAEIARLEQQERWRWVRIRTAWLETQDYPVLLGGADIGVSLHTSSSGLDLPMKVVDMLGCGLPVCALDFACLDELVRDRSNGLIFRDAEGLARQWESLLAHHPQPNWLATGTGMQEPFEASTAPSPGGLLEPRVGAAVPMSPNPSMTLLHSPGLPPELNAGRGPRSTWSGNWKHVMRPLLDPAVSDQEVEAVLHSSALKLDSVGGILQRRVKQGYTRAPSTDAGAFQFVSQAAAITHESQKGLRLRKSVSSRTADDAIPAIQVSKPPTPP</sequence>
<keyword evidence="15" id="KW-1185">Reference proteome</keyword>
<dbReference type="Pfam" id="PF13579">
    <property type="entry name" value="Glyco_trans_4_4"/>
    <property type="match status" value="1"/>
</dbReference>
<keyword evidence="7" id="KW-0812">Transmembrane</keyword>
<dbReference type="InterPro" id="IPR028098">
    <property type="entry name" value="Glyco_trans_4-like_N"/>
</dbReference>
<keyword evidence="6" id="KW-0808">Transferase</keyword>
<keyword evidence="8" id="KW-0256">Endoplasmic reticulum</keyword>
<dbReference type="EMBL" id="AWNI01000038">
    <property type="protein sequence ID" value="ETS60272.1"/>
    <property type="molecule type" value="Genomic_DNA"/>
</dbReference>
<feature type="region of interest" description="Disordered" evidence="12">
    <location>
        <begin position="661"/>
        <end position="685"/>
    </location>
</feature>
<evidence type="ECO:0000256" key="12">
    <source>
        <dbReference type="SAM" id="MobiDB-lite"/>
    </source>
</evidence>
<dbReference type="AlphaFoldDB" id="W3VHL9"/>
<dbReference type="HOGENOM" id="CLU_012079_3_0_1"/>
<keyword evidence="9" id="KW-1133">Transmembrane helix</keyword>
<comment type="function">
    <text evidence="11">Participates in the formation of the lipid-linked precursor oligosaccharide for N-glycosylation. Involved in assembling the dolichol-pyrophosphate-GlcNAc(2)-Man(5) intermediate on the cytoplasmic surface of the ER.</text>
</comment>
<dbReference type="Proteomes" id="UP000019462">
    <property type="component" value="Unassembled WGS sequence"/>
</dbReference>
<dbReference type="EC" id="2.4.1.142" evidence="3"/>
<protein>
    <recommendedName>
        <fullName evidence="4">Chitobiosyldiphosphodolichol beta-mannosyltransferase</fullName>
        <ecNumber evidence="3">2.4.1.142</ecNumber>
    </recommendedName>
</protein>
<comment type="pathway">
    <text evidence="2">Protein modification; protein glycosylation.</text>
</comment>
<evidence type="ECO:0000313" key="14">
    <source>
        <dbReference type="EMBL" id="ETS60272.1"/>
    </source>
</evidence>
<evidence type="ECO:0000256" key="3">
    <source>
        <dbReference type="ARBA" id="ARBA00012611"/>
    </source>
</evidence>
<evidence type="ECO:0000313" key="15">
    <source>
        <dbReference type="Proteomes" id="UP000019462"/>
    </source>
</evidence>
<dbReference type="Pfam" id="PF13692">
    <property type="entry name" value="Glyco_trans_1_4"/>
    <property type="match status" value="1"/>
</dbReference>
<evidence type="ECO:0000256" key="11">
    <source>
        <dbReference type="ARBA" id="ARBA00024899"/>
    </source>
</evidence>
<evidence type="ECO:0000256" key="2">
    <source>
        <dbReference type="ARBA" id="ARBA00004922"/>
    </source>
</evidence>
<dbReference type="InterPro" id="IPR026051">
    <property type="entry name" value="ALG1-like"/>
</dbReference>
<name>W3VHL9_MOEAP</name>
<organism evidence="14 15">
    <name type="scientific">Moesziomyces aphidis</name>
    <name type="common">Pseudozyma aphidis</name>
    <dbReference type="NCBI Taxonomy" id="84754"/>
    <lineage>
        <taxon>Eukaryota</taxon>
        <taxon>Fungi</taxon>
        <taxon>Dikarya</taxon>
        <taxon>Basidiomycota</taxon>
        <taxon>Ustilaginomycotina</taxon>
        <taxon>Ustilaginomycetes</taxon>
        <taxon>Ustilaginales</taxon>
        <taxon>Ustilaginaceae</taxon>
        <taxon>Moesziomyces</taxon>
    </lineage>
</organism>
<dbReference type="GO" id="GO:0004578">
    <property type="term" value="F:chitobiosyldiphosphodolichol beta-mannosyltransferase activity"/>
    <property type="evidence" value="ECO:0007669"/>
    <property type="project" value="UniProtKB-EC"/>
</dbReference>
<dbReference type="GO" id="GO:0005789">
    <property type="term" value="C:endoplasmic reticulum membrane"/>
    <property type="evidence" value="ECO:0007669"/>
    <property type="project" value="UniProtKB-SubCell"/>
</dbReference>
<evidence type="ECO:0000256" key="10">
    <source>
        <dbReference type="ARBA" id="ARBA00023136"/>
    </source>
</evidence>
<evidence type="ECO:0000256" key="7">
    <source>
        <dbReference type="ARBA" id="ARBA00022692"/>
    </source>
</evidence>
<dbReference type="Gene3D" id="3.40.50.2000">
    <property type="entry name" value="Glycogen Phosphorylase B"/>
    <property type="match status" value="1"/>
</dbReference>
<gene>
    <name evidence="14" type="ORF">PaG_05823</name>
</gene>
<proteinExistence type="predicted"/>
<dbReference type="PANTHER" id="PTHR13036:SF0">
    <property type="entry name" value="CHITOBIOSYLDIPHOSPHODOLICHOL BETA-MANNOSYLTRANSFERASE"/>
    <property type="match status" value="1"/>
</dbReference>
<comment type="caution">
    <text evidence="14">The sequence shown here is derived from an EMBL/GenBank/DDBJ whole genome shotgun (WGS) entry which is preliminary data.</text>
</comment>
<feature type="domain" description="Glycosyltransferase subfamily 4-like N-terminal" evidence="13">
    <location>
        <begin position="65"/>
        <end position="220"/>
    </location>
</feature>
<dbReference type="SUPFAM" id="SSF53756">
    <property type="entry name" value="UDP-Glycosyltransferase/glycogen phosphorylase"/>
    <property type="match status" value="2"/>
</dbReference>
<evidence type="ECO:0000256" key="8">
    <source>
        <dbReference type="ARBA" id="ARBA00022824"/>
    </source>
</evidence>
<dbReference type="OrthoDB" id="614844at2759"/>
<accession>W3VHL9</accession>
<comment type="subcellular location">
    <subcellularLocation>
        <location evidence="1">Endoplasmic reticulum membrane</location>
        <topology evidence="1">Single-pass membrane protein</topology>
    </subcellularLocation>
</comment>
<dbReference type="PANTHER" id="PTHR13036">
    <property type="entry name" value="BETA1,4 MANNOSYLTRANSFERASE"/>
    <property type="match status" value="1"/>
</dbReference>
<evidence type="ECO:0000256" key="5">
    <source>
        <dbReference type="ARBA" id="ARBA00022676"/>
    </source>
</evidence>
<evidence type="ECO:0000256" key="9">
    <source>
        <dbReference type="ARBA" id="ARBA00022989"/>
    </source>
</evidence>
<feature type="region of interest" description="Disordered" evidence="12">
    <location>
        <begin position="332"/>
        <end position="389"/>
    </location>
</feature>
<keyword evidence="10" id="KW-0472">Membrane</keyword>
<evidence type="ECO:0000256" key="6">
    <source>
        <dbReference type="ARBA" id="ARBA00022679"/>
    </source>
</evidence>
<feature type="compositionally biased region" description="Polar residues" evidence="12">
    <location>
        <begin position="334"/>
        <end position="363"/>
    </location>
</feature>
<keyword evidence="5" id="KW-0328">Glycosyltransferase</keyword>
<evidence type="ECO:0000256" key="1">
    <source>
        <dbReference type="ARBA" id="ARBA00004389"/>
    </source>
</evidence>
<evidence type="ECO:0000256" key="4">
    <source>
        <dbReference type="ARBA" id="ARBA00015841"/>
    </source>
</evidence>